<evidence type="ECO:0000313" key="2">
    <source>
        <dbReference type="Proteomes" id="UP000029444"/>
    </source>
</evidence>
<dbReference type="OrthoDB" id="7055491at2"/>
<dbReference type="EMBL" id="ARXV01000005">
    <property type="protein sequence ID" value="KGD65244.1"/>
    <property type="molecule type" value="Genomic_DNA"/>
</dbReference>
<accession>A0A095SLM9</accession>
<protein>
    <recommendedName>
        <fullName evidence="3">Lipoprotein</fullName>
    </recommendedName>
</protein>
<dbReference type="STRING" id="1177154.Y5S_01678"/>
<sequence length="364" mass="41676">MRVAFLVIAIGFLLSGCGTINAGRPSYMTDRVYEKSRYYGDATSPAKFSHYDMNVSYEISDGDLEVKVDPFEVYTQEKALYAVKVEESYERRGPIRYSPPLCVFSVVTVFPVLFATFDRQIADDLQERCYKVYEWDKKTKPLPDESLGVQTVKFKGRNYRDAEGSLIFHMIVNGKTVSKMGLTGFKGAERKGPYSWTVNDWVDFSGIDEGDALSGSVLNIRNGVYLGKGFKIGKEETETLVYRSKYDGAFRLRYTCRLCNANLTDNFYTDQEVIIWRTNIFNYKGRGSLDFVASCIEKRFDHLRHGAVSVEDADAPDDVYKDYQYLSDHYVMVRGARTPREPDIDDIRSCIRERGYSDLEITET</sequence>
<keyword evidence="2" id="KW-1185">Reference proteome</keyword>
<gene>
    <name evidence="1" type="ORF">Y5S_01678</name>
</gene>
<dbReference type="Proteomes" id="UP000029444">
    <property type="component" value="Unassembled WGS sequence"/>
</dbReference>
<dbReference type="PROSITE" id="PS51257">
    <property type="entry name" value="PROKAR_LIPOPROTEIN"/>
    <property type="match status" value="1"/>
</dbReference>
<dbReference type="PATRIC" id="fig|1177154.3.peg.1708"/>
<reference evidence="1 2" key="1">
    <citation type="submission" date="2012-09" db="EMBL/GenBank/DDBJ databases">
        <title>Genome Sequence of alkane-degrading Bacterium Alcanivorax sp. 19-m-6.</title>
        <authorList>
            <person name="Lai Q."/>
            <person name="Shao Z."/>
        </authorList>
    </citation>
    <scope>NUCLEOTIDE SEQUENCE [LARGE SCALE GENOMIC DNA]</scope>
    <source>
        <strain evidence="1 2">19-m-6</strain>
    </source>
</reference>
<proteinExistence type="predicted"/>
<evidence type="ECO:0008006" key="3">
    <source>
        <dbReference type="Google" id="ProtNLM"/>
    </source>
</evidence>
<name>A0A095SLM9_9GAMM</name>
<organism evidence="1 2">
    <name type="scientific">Alcanivorax nanhaiticus</name>
    <dbReference type="NCBI Taxonomy" id="1177154"/>
    <lineage>
        <taxon>Bacteria</taxon>
        <taxon>Pseudomonadati</taxon>
        <taxon>Pseudomonadota</taxon>
        <taxon>Gammaproteobacteria</taxon>
        <taxon>Oceanospirillales</taxon>
        <taxon>Alcanivoracaceae</taxon>
        <taxon>Alcanivorax</taxon>
    </lineage>
</organism>
<evidence type="ECO:0000313" key="1">
    <source>
        <dbReference type="EMBL" id="KGD65244.1"/>
    </source>
</evidence>
<dbReference type="AlphaFoldDB" id="A0A095SLM9"/>
<dbReference type="RefSeq" id="WP_035232169.1">
    <property type="nucleotide sequence ID" value="NZ_ARXV01000005.1"/>
</dbReference>
<comment type="caution">
    <text evidence="1">The sequence shown here is derived from an EMBL/GenBank/DDBJ whole genome shotgun (WGS) entry which is preliminary data.</text>
</comment>